<name>A0AAE3G4B9_9GAMM</name>
<evidence type="ECO:0000313" key="4">
    <source>
        <dbReference type="Proteomes" id="UP001205843"/>
    </source>
</evidence>
<organism evidence="3 4">
    <name type="scientific">Natronocella acetinitrilica</name>
    <dbReference type="NCBI Taxonomy" id="414046"/>
    <lineage>
        <taxon>Bacteria</taxon>
        <taxon>Pseudomonadati</taxon>
        <taxon>Pseudomonadota</taxon>
        <taxon>Gammaproteobacteria</taxon>
        <taxon>Chromatiales</taxon>
        <taxon>Ectothiorhodospiraceae</taxon>
        <taxon>Natronocella</taxon>
    </lineage>
</organism>
<protein>
    <submittedName>
        <fullName evidence="3">Copper chaperone</fullName>
    </submittedName>
</protein>
<dbReference type="AlphaFoldDB" id="A0AAE3G4B9"/>
<dbReference type="PANTHER" id="PTHR22814">
    <property type="entry name" value="COPPER TRANSPORT PROTEIN ATOX1-RELATED"/>
    <property type="match status" value="1"/>
</dbReference>
<keyword evidence="4" id="KW-1185">Reference proteome</keyword>
<accession>A0AAE3G4B9</accession>
<dbReference type="PROSITE" id="PS50846">
    <property type="entry name" value="HMA_2"/>
    <property type="match status" value="1"/>
</dbReference>
<dbReference type="GO" id="GO:0046872">
    <property type="term" value="F:metal ion binding"/>
    <property type="evidence" value="ECO:0007669"/>
    <property type="project" value="UniProtKB-KW"/>
</dbReference>
<dbReference type="CDD" id="cd00371">
    <property type="entry name" value="HMA"/>
    <property type="match status" value="1"/>
</dbReference>
<dbReference type="PANTHER" id="PTHR22814:SF287">
    <property type="entry name" value="COPPER TRANSPORT PROTEIN ATX1"/>
    <property type="match status" value="1"/>
</dbReference>
<dbReference type="EMBL" id="JALJXV010000004">
    <property type="protein sequence ID" value="MCP1674849.1"/>
    <property type="molecule type" value="Genomic_DNA"/>
</dbReference>
<comment type="caution">
    <text evidence="3">The sequence shown here is derived from an EMBL/GenBank/DDBJ whole genome shotgun (WGS) entry which is preliminary data.</text>
</comment>
<feature type="domain" description="HMA" evidence="2">
    <location>
        <begin position="1"/>
        <end position="64"/>
    </location>
</feature>
<dbReference type="InterPro" id="IPR036163">
    <property type="entry name" value="HMA_dom_sf"/>
</dbReference>
<evidence type="ECO:0000259" key="2">
    <source>
        <dbReference type="PROSITE" id="PS50846"/>
    </source>
</evidence>
<evidence type="ECO:0000313" key="3">
    <source>
        <dbReference type="EMBL" id="MCP1674849.1"/>
    </source>
</evidence>
<keyword evidence="1" id="KW-0479">Metal-binding</keyword>
<dbReference type="Proteomes" id="UP001205843">
    <property type="component" value="Unassembled WGS sequence"/>
</dbReference>
<dbReference type="Gene3D" id="3.30.70.100">
    <property type="match status" value="1"/>
</dbReference>
<dbReference type="Pfam" id="PF00403">
    <property type="entry name" value="HMA"/>
    <property type="match status" value="1"/>
</dbReference>
<dbReference type="SUPFAM" id="SSF55008">
    <property type="entry name" value="HMA, heavy metal-associated domain"/>
    <property type="match status" value="1"/>
</dbReference>
<dbReference type="InterPro" id="IPR006121">
    <property type="entry name" value="HMA_dom"/>
</dbReference>
<reference evidence="3" key="1">
    <citation type="submission" date="2022-03" db="EMBL/GenBank/DDBJ databases">
        <title>Genomic Encyclopedia of Type Strains, Phase III (KMG-III): the genomes of soil and plant-associated and newly described type strains.</title>
        <authorList>
            <person name="Whitman W."/>
        </authorList>
    </citation>
    <scope>NUCLEOTIDE SEQUENCE</scope>
    <source>
        <strain evidence="3">ANL 6-2</strain>
    </source>
</reference>
<evidence type="ECO:0000256" key="1">
    <source>
        <dbReference type="ARBA" id="ARBA00022723"/>
    </source>
</evidence>
<dbReference type="RefSeq" id="WP_253477342.1">
    <property type="nucleotide sequence ID" value="NZ_JALJXV010000004.1"/>
</dbReference>
<proteinExistence type="predicted"/>
<sequence>MIRIRVTGMTCGHCEASVREALAAVPGVDEVTSVDRAQGQATVTGAADTAALIAAVRQRGFEASEIRD</sequence>
<gene>
    <name evidence="3" type="ORF">J2T57_001987</name>
</gene>